<name>A0A2M6W5Y5_9BACT</name>
<feature type="transmembrane region" description="Helical" evidence="1">
    <location>
        <begin position="68"/>
        <end position="89"/>
    </location>
</feature>
<reference evidence="3" key="1">
    <citation type="submission" date="2017-09" db="EMBL/GenBank/DDBJ databases">
        <title>Depth-based differentiation of microbial function through sediment-hosted aquifers and enrichment of novel symbionts in the deep terrestrial subsurface.</title>
        <authorList>
            <person name="Probst A.J."/>
            <person name="Ladd B."/>
            <person name="Jarett J.K."/>
            <person name="Geller-Mcgrath D.E."/>
            <person name="Sieber C.M.K."/>
            <person name="Emerson J.B."/>
            <person name="Anantharaman K."/>
            <person name="Thomas B.C."/>
            <person name="Malmstrom R."/>
            <person name="Stieglmeier M."/>
            <person name="Klingl A."/>
            <person name="Woyke T."/>
            <person name="Ryan C.M."/>
            <person name="Banfield J.F."/>
        </authorList>
    </citation>
    <scope>NUCLEOTIDE SEQUENCE [LARGE SCALE GENOMIC DNA]</scope>
</reference>
<sequence length="181" mass="20974">MTLGQYRWIKLVFIIVIAIIVSQSIIFKNYLIPITSLIVSSLLLIYLRRQVKEVIADERDYAIGGKSAFLALQIYSWVAVIGMLIFYAFRDFNPAYESIGLTLAFSTCFLMFLFGVIFRYYSKFSLTNKKLLYIILISVLFFVVAIFTLRFFSGEDNWIYVNGNWTEHGHSDFPAPSFECE</sequence>
<accession>A0A2M6W5Y5</accession>
<evidence type="ECO:0000313" key="3">
    <source>
        <dbReference type="Proteomes" id="UP000231426"/>
    </source>
</evidence>
<feature type="transmembrane region" description="Helical" evidence="1">
    <location>
        <begin position="133"/>
        <end position="152"/>
    </location>
</feature>
<keyword evidence="1" id="KW-0812">Transmembrane</keyword>
<evidence type="ECO:0000313" key="2">
    <source>
        <dbReference type="EMBL" id="PIT88217.1"/>
    </source>
</evidence>
<evidence type="ECO:0000256" key="1">
    <source>
        <dbReference type="SAM" id="Phobius"/>
    </source>
</evidence>
<organism evidence="2 3">
    <name type="scientific">Candidatus Magasanikbacteria bacterium CG10_big_fil_rev_8_21_14_0_10_36_32</name>
    <dbReference type="NCBI Taxonomy" id="1974646"/>
    <lineage>
        <taxon>Bacteria</taxon>
        <taxon>Candidatus Magasanikiibacteriota</taxon>
    </lineage>
</organism>
<feature type="transmembrane region" description="Helical" evidence="1">
    <location>
        <begin position="7"/>
        <end position="24"/>
    </location>
</feature>
<dbReference type="EMBL" id="PFBV01000004">
    <property type="protein sequence ID" value="PIT88217.1"/>
    <property type="molecule type" value="Genomic_DNA"/>
</dbReference>
<keyword evidence="1" id="KW-1133">Transmembrane helix</keyword>
<keyword evidence="1" id="KW-0472">Membrane</keyword>
<gene>
    <name evidence="2" type="ORF">COU29_03035</name>
</gene>
<dbReference type="InterPro" id="IPR019235">
    <property type="entry name" value="DUF2178_TM"/>
</dbReference>
<comment type="caution">
    <text evidence="2">The sequence shown here is derived from an EMBL/GenBank/DDBJ whole genome shotgun (WGS) entry which is preliminary data.</text>
</comment>
<protein>
    <submittedName>
        <fullName evidence="2">Uncharacterized protein</fullName>
    </submittedName>
</protein>
<dbReference type="AlphaFoldDB" id="A0A2M6W5Y5"/>
<feature type="transmembrane region" description="Helical" evidence="1">
    <location>
        <begin position="30"/>
        <end position="47"/>
    </location>
</feature>
<proteinExistence type="predicted"/>
<dbReference type="Pfam" id="PF09946">
    <property type="entry name" value="DUF2178"/>
    <property type="match status" value="1"/>
</dbReference>
<dbReference type="Proteomes" id="UP000231426">
    <property type="component" value="Unassembled WGS sequence"/>
</dbReference>
<feature type="transmembrane region" description="Helical" evidence="1">
    <location>
        <begin position="101"/>
        <end position="121"/>
    </location>
</feature>